<keyword evidence="1" id="KW-0812">Transmembrane</keyword>
<feature type="transmembrane region" description="Helical" evidence="1">
    <location>
        <begin position="61"/>
        <end position="80"/>
    </location>
</feature>
<evidence type="ECO:0000313" key="3">
    <source>
        <dbReference type="Proteomes" id="UP000806528"/>
    </source>
</evidence>
<dbReference type="RefSeq" id="WP_193121583.1">
    <property type="nucleotide sequence ID" value="NZ_JADBGI010000007.1"/>
</dbReference>
<sequence>MERRNAARALAVAVTATVVGTTSVSQFADPAWGLLVSLVGLVATWVVCVRGWRAVRRPRPFRLVCAPIGQLLCAFIVALISAADLRAEDNPWAFVGVWLFTAGGYVFMSVLFAGFLRDKDFSTGAGQGI</sequence>
<evidence type="ECO:0000256" key="1">
    <source>
        <dbReference type="SAM" id="Phobius"/>
    </source>
</evidence>
<keyword evidence="1" id="KW-1133">Transmembrane helix</keyword>
<dbReference type="Proteomes" id="UP000806528">
    <property type="component" value="Unassembled WGS sequence"/>
</dbReference>
<feature type="transmembrane region" description="Helical" evidence="1">
    <location>
        <begin position="30"/>
        <end position="49"/>
    </location>
</feature>
<organism evidence="2 3">
    <name type="scientific">Nocardiopsis coralli</name>
    <dbReference type="NCBI Taxonomy" id="2772213"/>
    <lineage>
        <taxon>Bacteria</taxon>
        <taxon>Bacillati</taxon>
        <taxon>Actinomycetota</taxon>
        <taxon>Actinomycetes</taxon>
        <taxon>Streptosporangiales</taxon>
        <taxon>Nocardiopsidaceae</taxon>
        <taxon>Nocardiopsis</taxon>
    </lineage>
</organism>
<proteinExistence type="predicted"/>
<comment type="caution">
    <text evidence="2">The sequence shown here is derived from an EMBL/GenBank/DDBJ whole genome shotgun (WGS) entry which is preliminary data.</text>
</comment>
<feature type="transmembrane region" description="Helical" evidence="1">
    <location>
        <begin position="92"/>
        <end position="116"/>
    </location>
</feature>
<gene>
    <name evidence="2" type="ORF">IDM40_09530</name>
</gene>
<evidence type="ECO:0000313" key="2">
    <source>
        <dbReference type="EMBL" id="MBE2998942.1"/>
    </source>
</evidence>
<reference evidence="2 3" key="1">
    <citation type="submission" date="2020-09" db="EMBL/GenBank/DDBJ databases">
        <title>Diversity and distribution of actinomycetes associated with coral in the coast of Hainan.</title>
        <authorList>
            <person name="Li F."/>
        </authorList>
    </citation>
    <scope>NUCLEOTIDE SEQUENCE [LARGE SCALE GENOMIC DNA]</scope>
    <source>
        <strain evidence="2 3">HNM0947</strain>
    </source>
</reference>
<name>A0ABR9P513_9ACTN</name>
<keyword evidence="1" id="KW-0472">Membrane</keyword>
<dbReference type="EMBL" id="JADBGI010000007">
    <property type="protein sequence ID" value="MBE2998942.1"/>
    <property type="molecule type" value="Genomic_DNA"/>
</dbReference>
<protein>
    <submittedName>
        <fullName evidence="2">Uncharacterized protein</fullName>
    </submittedName>
</protein>
<keyword evidence="3" id="KW-1185">Reference proteome</keyword>
<accession>A0ABR9P513</accession>